<keyword evidence="2" id="KW-0813">Transport</keyword>
<evidence type="ECO:0000256" key="4">
    <source>
        <dbReference type="ARBA" id="ARBA00022692"/>
    </source>
</evidence>
<feature type="transmembrane region" description="Helical" evidence="8">
    <location>
        <begin position="87"/>
        <end position="108"/>
    </location>
</feature>
<evidence type="ECO:0000256" key="3">
    <source>
        <dbReference type="ARBA" id="ARBA00022475"/>
    </source>
</evidence>
<comment type="caution">
    <text evidence="9">The sequence shown here is derived from an EMBL/GenBank/DDBJ whole genome shotgun (WGS) entry which is preliminary data.</text>
</comment>
<dbReference type="Pfam" id="PF00375">
    <property type="entry name" value="SDF"/>
    <property type="match status" value="1"/>
</dbReference>
<dbReference type="PANTHER" id="PTHR11958:SF63">
    <property type="entry name" value="AMINO ACID TRANSPORTER"/>
    <property type="match status" value="1"/>
</dbReference>
<dbReference type="InterPro" id="IPR036458">
    <property type="entry name" value="Na:dicarbo_symporter_sf"/>
</dbReference>
<dbReference type="AlphaFoldDB" id="A0A151B5H1"/>
<dbReference type="GO" id="GO:0005886">
    <property type="term" value="C:plasma membrane"/>
    <property type="evidence" value="ECO:0007669"/>
    <property type="project" value="UniProtKB-SubCell"/>
</dbReference>
<sequence length="425" mass="45258">MKRKSTLTAKILLGLVLGAIFGIILSKLPSSYIKDTVIINGLLRLSGGLFINSIKMLVVPLVFVSLVSGATSIGDPKQLGRVGIKTLSFYLLTTCVAITLALIVGNVINPGIGLDLSSIIKHKATIGSSKPLVDVILDMVPENPISSLANGNMLQIIIFALLLGISMALLGEKSKPVVNFINSLNEIMMKMVMLIMVIAPYGVFSLIAKTFATVGFAAMVPLLKYMFAVLLGLFIHATFTYMGMLSTIGKLNPLQFFKNFAPAMSVAFSTATSSGTLPVTIETVEKRCGVSRNIASFTLPLGATINMDGTAIMQGVAVIFIAQVYGIHLTLQSFLTVILTATLASIGTAGIPSVGLITLSMVLQSVGLPIEGIALIMGIDRLLDMTRTVVNITGDAVCTILISKSEKEFDKEVYYKKNNDEELVS</sequence>
<dbReference type="PRINTS" id="PR00173">
    <property type="entry name" value="EDTRNSPORT"/>
</dbReference>
<comment type="subcellular location">
    <subcellularLocation>
        <location evidence="1">Cell membrane</location>
        <topology evidence="1">Multi-pass membrane protein</topology>
    </subcellularLocation>
</comment>
<keyword evidence="6 8" id="KW-1133">Transmembrane helix</keyword>
<evidence type="ECO:0000256" key="8">
    <source>
        <dbReference type="SAM" id="Phobius"/>
    </source>
</evidence>
<dbReference type="InterPro" id="IPR050746">
    <property type="entry name" value="DAACS"/>
</dbReference>
<dbReference type="InterPro" id="IPR001991">
    <property type="entry name" value="Na-dicarboxylate_symporter"/>
</dbReference>
<dbReference type="FunFam" id="1.10.3860.10:FF:000001">
    <property type="entry name" value="C4-dicarboxylate transport protein"/>
    <property type="match status" value="1"/>
</dbReference>
<evidence type="ECO:0000256" key="1">
    <source>
        <dbReference type="ARBA" id="ARBA00004651"/>
    </source>
</evidence>
<feature type="transmembrane region" description="Helical" evidence="8">
    <location>
        <begin position="153"/>
        <end position="171"/>
    </location>
</feature>
<reference evidence="9 10" key="1">
    <citation type="submission" date="2016-02" db="EMBL/GenBank/DDBJ databases">
        <title>Genome sequence of Clostridium tepidiprofundi DSM 19306.</title>
        <authorList>
            <person name="Poehlein A."/>
            <person name="Daniel R."/>
        </authorList>
    </citation>
    <scope>NUCLEOTIDE SEQUENCE [LARGE SCALE GENOMIC DNA]</scope>
    <source>
        <strain evidence="9 10">DSM 19306</strain>
    </source>
</reference>
<feature type="transmembrane region" description="Helical" evidence="8">
    <location>
        <begin position="225"/>
        <end position="248"/>
    </location>
</feature>
<protein>
    <submittedName>
        <fullName evidence="9">Proton glutamate symport protein</fullName>
    </submittedName>
</protein>
<keyword evidence="3" id="KW-1003">Cell membrane</keyword>
<proteinExistence type="predicted"/>
<keyword evidence="4 8" id="KW-0812">Transmembrane</keyword>
<dbReference type="Proteomes" id="UP000075531">
    <property type="component" value="Unassembled WGS sequence"/>
</dbReference>
<keyword evidence="5" id="KW-0769">Symport</keyword>
<dbReference type="GO" id="GO:0006835">
    <property type="term" value="P:dicarboxylic acid transport"/>
    <property type="evidence" value="ECO:0007669"/>
    <property type="project" value="UniProtKB-ARBA"/>
</dbReference>
<evidence type="ECO:0000313" key="10">
    <source>
        <dbReference type="Proteomes" id="UP000075531"/>
    </source>
</evidence>
<evidence type="ECO:0000256" key="2">
    <source>
        <dbReference type="ARBA" id="ARBA00022448"/>
    </source>
</evidence>
<keyword evidence="10" id="KW-1185">Reference proteome</keyword>
<dbReference type="PATRIC" id="fig|1121338.3.peg.1078"/>
<evidence type="ECO:0000256" key="6">
    <source>
        <dbReference type="ARBA" id="ARBA00022989"/>
    </source>
</evidence>
<feature type="transmembrane region" description="Helical" evidence="8">
    <location>
        <begin position="192"/>
        <end position="219"/>
    </location>
</feature>
<dbReference type="STRING" id="1121338.CLTEP_10460"/>
<name>A0A151B5H1_9CLOT</name>
<dbReference type="Gene3D" id="1.10.3860.10">
    <property type="entry name" value="Sodium:dicarboxylate symporter"/>
    <property type="match status" value="1"/>
</dbReference>
<dbReference type="GO" id="GO:0015293">
    <property type="term" value="F:symporter activity"/>
    <property type="evidence" value="ECO:0007669"/>
    <property type="project" value="UniProtKB-KW"/>
</dbReference>
<evidence type="ECO:0000256" key="5">
    <source>
        <dbReference type="ARBA" id="ARBA00022847"/>
    </source>
</evidence>
<gene>
    <name evidence="9" type="primary">gltP_2</name>
    <name evidence="9" type="ORF">CLTEP_10460</name>
</gene>
<feature type="transmembrane region" description="Helical" evidence="8">
    <location>
        <begin position="357"/>
        <end position="379"/>
    </location>
</feature>
<keyword evidence="7 8" id="KW-0472">Membrane</keyword>
<accession>A0A151B5H1</accession>
<dbReference type="EMBL" id="LTBA01000007">
    <property type="protein sequence ID" value="KYH35053.1"/>
    <property type="molecule type" value="Genomic_DNA"/>
</dbReference>
<feature type="transmembrane region" description="Helical" evidence="8">
    <location>
        <begin position="45"/>
        <end position="67"/>
    </location>
</feature>
<dbReference type="PANTHER" id="PTHR11958">
    <property type="entry name" value="SODIUM/DICARBOXYLATE SYMPORTER-RELATED"/>
    <property type="match status" value="1"/>
</dbReference>
<feature type="transmembrane region" description="Helical" evidence="8">
    <location>
        <begin position="7"/>
        <end position="25"/>
    </location>
</feature>
<evidence type="ECO:0000313" key="9">
    <source>
        <dbReference type="EMBL" id="KYH35053.1"/>
    </source>
</evidence>
<organism evidence="9 10">
    <name type="scientific">Clostridium tepidiprofundi DSM 19306</name>
    <dbReference type="NCBI Taxonomy" id="1121338"/>
    <lineage>
        <taxon>Bacteria</taxon>
        <taxon>Bacillati</taxon>
        <taxon>Bacillota</taxon>
        <taxon>Clostridia</taxon>
        <taxon>Eubacteriales</taxon>
        <taxon>Clostridiaceae</taxon>
        <taxon>Clostridium</taxon>
    </lineage>
</organism>
<dbReference type="SUPFAM" id="SSF118215">
    <property type="entry name" value="Proton glutamate symport protein"/>
    <property type="match status" value="1"/>
</dbReference>
<evidence type="ECO:0000256" key="7">
    <source>
        <dbReference type="ARBA" id="ARBA00023136"/>
    </source>
</evidence>